<dbReference type="InterPro" id="IPR018089">
    <property type="entry name" value="OMPdecase_AS"/>
</dbReference>
<dbReference type="GO" id="GO:0044205">
    <property type="term" value="P:'de novo' UMP biosynthetic process"/>
    <property type="evidence" value="ECO:0007669"/>
    <property type="project" value="InterPro"/>
</dbReference>
<reference evidence="13" key="1">
    <citation type="submission" date="2020-12" db="EMBL/GenBank/DDBJ databases">
        <title>Bacterial taxonomy.</title>
        <authorList>
            <person name="Pan X."/>
        </authorList>
    </citation>
    <scope>NUCLEOTIDE SEQUENCE</scope>
    <source>
        <strain evidence="13">B2012</strain>
    </source>
</reference>
<comment type="catalytic activity">
    <reaction evidence="8 11">
        <text>orotidine 5'-phosphate + H(+) = UMP + CO2</text>
        <dbReference type="Rhea" id="RHEA:11596"/>
        <dbReference type="ChEBI" id="CHEBI:15378"/>
        <dbReference type="ChEBI" id="CHEBI:16526"/>
        <dbReference type="ChEBI" id="CHEBI:57538"/>
        <dbReference type="ChEBI" id="CHEBI:57865"/>
        <dbReference type="EC" id="4.1.1.23"/>
    </reaction>
</comment>
<evidence type="ECO:0000256" key="5">
    <source>
        <dbReference type="ARBA" id="ARBA00022793"/>
    </source>
</evidence>
<evidence type="ECO:0000256" key="10">
    <source>
        <dbReference type="PIRSR" id="PIRSR614732-2"/>
    </source>
</evidence>
<feature type="binding site" evidence="10">
    <location>
        <position position="185"/>
    </location>
    <ligand>
        <name>substrate</name>
    </ligand>
</feature>
<dbReference type="PROSITE" id="PS00156">
    <property type="entry name" value="OMPDECASE"/>
    <property type="match status" value="1"/>
</dbReference>
<dbReference type="Gene3D" id="3.20.20.70">
    <property type="entry name" value="Aldolase class I"/>
    <property type="match status" value="1"/>
</dbReference>
<dbReference type="NCBIfam" id="TIGR01740">
    <property type="entry name" value="pyrF"/>
    <property type="match status" value="1"/>
</dbReference>
<dbReference type="InterPro" id="IPR014732">
    <property type="entry name" value="OMPdecase"/>
</dbReference>
<evidence type="ECO:0000256" key="7">
    <source>
        <dbReference type="ARBA" id="ARBA00023239"/>
    </source>
</evidence>
<keyword evidence="5 11" id="KW-0210">Decarboxylase</keyword>
<dbReference type="EC" id="4.1.1.23" evidence="3 11"/>
<evidence type="ECO:0000256" key="11">
    <source>
        <dbReference type="RuleBase" id="RU000512"/>
    </source>
</evidence>
<evidence type="ECO:0000256" key="4">
    <source>
        <dbReference type="ARBA" id="ARBA00021923"/>
    </source>
</evidence>
<dbReference type="GO" id="GO:0004590">
    <property type="term" value="F:orotidine-5'-phosphate decarboxylase activity"/>
    <property type="evidence" value="ECO:0007669"/>
    <property type="project" value="UniProtKB-EC"/>
</dbReference>
<name>A0A934IS76_9HYPH</name>
<evidence type="ECO:0000313" key="13">
    <source>
        <dbReference type="EMBL" id="MBJ3777725.1"/>
    </source>
</evidence>
<dbReference type="PANTHER" id="PTHR32119">
    <property type="entry name" value="OROTIDINE 5'-PHOSPHATE DECARBOXYLASE"/>
    <property type="match status" value="1"/>
</dbReference>
<feature type="binding site" evidence="10">
    <location>
        <position position="205"/>
    </location>
    <ligand>
        <name>substrate</name>
    </ligand>
</feature>
<evidence type="ECO:0000256" key="6">
    <source>
        <dbReference type="ARBA" id="ARBA00022975"/>
    </source>
</evidence>
<evidence type="ECO:0000256" key="2">
    <source>
        <dbReference type="ARBA" id="ARBA00004861"/>
    </source>
</evidence>
<gene>
    <name evidence="13" type="primary">pyrF</name>
    <name evidence="13" type="ORF">JCR33_18610</name>
</gene>
<dbReference type="GO" id="GO:0005829">
    <property type="term" value="C:cytosol"/>
    <property type="evidence" value="ECO:0007669"/>
    <property type="project" value="TreeGrafter"/>
</dbReference>
<comment type="caution">
    <text evidence="13">The sequence shown here is derived from an EMBL/GenBank/DDBJ whole genome shotgun (WGS) entry which is preliminary data.</text>
</comment>
<dbReference type="RefSeq" id="WP_198883631.1">
    <property type="nucleotide sequence ID" value="NZ_JAEKJA010000020.1"/>
</dbReference>
<dbReference type="Proteomes" id="UP000609531">
    <property type="component" value="Unassembled WGS sequence"/>
</dbReference>
<dbReference type="InterPro" id="IPR011060">
    <property type="entry name" value="RibuloseP-bd_barrel"/>
</dbReference>
<dbReference type="InterPro" id="IPR001754">
    <property type="entry name" value="OMPdeCOase_dom"/>
</dbReference>
<organism evidence="13 14">
    <name type="scientific">Acuticoccus mangrovi</name>
    <dbReference type="NCBI Taxonomy" id="2796142"/>
    <lineage>
        <taxon>Bacteria</taxon>
        <taxon>Pseudomonadati</taxon>
        <taxon>Pseudomonadota</taxon>
        <taxon>Alphaproteobacteria</taxon>
        <taxon>Hyphomicrobiales</taxon>
        <taxon>Amorphaceae</taxon>
        <taxon>Acuticoccus</taxon>
    </lineage>
</organism>
<comment type="function">
    <text evidence="1">Catalyzes the decarboxylation of orotidine 5'-monophosphate (OMP) to uridine 5'-monophosphate (UMP).</text>
</comment>
<feature type="binding site" evidence="10">
    <location>
        <position position="206"/>
    </location>
    <ligand>
        <name>substrate</name>
    </ligand>
</feature>
<proteinExistence type="inferred from homology"/>
<sequence>MDFPTPESRLILALDVADSAAAERLVRATEGVVGVYKIGLEFAMAGGLDFAAELARAGHRTFLDMKLLDIANTVAGGVRSAGALGATFLTVHAYPQALRAAVAARPDGLAIVAVTVLTSLDDADLREAGYAIGAADLVAQRIAGAAAAGADAIVCSPQEAAVAAASGLTVITPGIRMADDAAGDQKRIATPASAIAAGADALVVGRPINAAADPRAAAERYRDAIADALASA</sequence>
<evidence type="ECO:0000256" key="1">
    <source>
        <dbReference type="ARBA" id="ARBA00002356"/>
    </source>
</evidence>
<comment type="similarity">
    <text evidence="11">Belongs to the OMP decarboxylase family.</text>
</comment>
<protein>
    <recommendedName>
        <fullName evidence="4 11">Orotidine 5'-phosphate decarboxylase</fullName>
        <ecNumber evidence="3 11">4.1.1.23</ecNumber>
    </recommendedName>
</protein>
<evidence type="ECO:0000256" key="8">
    <source>
        <dbReference type="ARBA" id="ARBA00049157"/>
    </source>
</evidence>
<feature type="binding site" evidence="10">
    <location>
        <position position="15"/>
    </location>
    <ligand>
        <name>substrate</name>
    </ligand>
</feature>
<dbReference type="EMBL" id="JAEKJA010000020">
    <property type="protein sequence ID" value="MBJ3777725.1"/>
    <property type="molecule type" value="Genomic_DNA"/>
</dbReference>
<evidence type="ECO:0000259" key="12">
    <source>
        <dbReference type="SMART" id="SM00934"/>
    </source>
</evidence>
<feature type="binding site" evidence="10">
    <location>
        <position position="118"/>
    </location>
    <ligand>
        <name>substrate</name>
    </ligand>
</feature>
<dbReference type="NCBIfam" id="NF001273">
    <property type="entry name" value="PRK00230.1"/>
    <property type="match status" value="1"/>
</dbReference>
<evidence type="ECO:0000313" key="14">
    <source>
        <dbReference type="Proteomes" id="UP000609531"/>
    </source>
</evidence>
<dbReference type="SMART" id="SM00934">
    <property type="entry name" value="OMPdecase"/>
    <property type="match status" value="1"/>
</dbReference>
<dbReference type="Pfam" id="PF00215">
    <property type="entry name" value="OMPdecase"/>
    <property type="match status" value="1"/>
</dbReference>
<keyword evidence="7 11" id="KW-0456">Lyase</keyword>
<keyword evidence="6 11" id="KW-0665">Pyrimidine biosynthesis</keyword>
<dbReference type="PANTHER" id="PTHR32119:SF2">
    <property type="entry name" value="OROTIDINE 5'-PHOSPHATE DECARBOXYLASE"/>
    <property type="match status" value="1"/>
</dbReference>
<evidence type="ECO:0000256" key="3">
    <source>
        <dbReference type="ARBA" id="ARBA00012321"/>
    </source>
</evidence>
<evidence type="ECO:0000256" key="9">
    <source>
        <dbReference type="PIRSR" id="PIRSR614732-1"/>
    </source>
</evidence>
<dbReference type="InterPro" id="IPR013785">
    <property type="entry name" value="Aldolase_TIM"/>
</dbReference>
<dbReference type="AlphaFoldDB" id="A0A934IS76"/>
<feature type="binding site" evidence="10">
    <location>
        <position position="37"/>
    </location>
    <ligand>
        <name>substrate</name>
    </ligand>
</feature>
<keyword evidence="14" id="KW-1185">Reference proteome</keyword>
<comment type="pathway">
    <text evidence="2 11">Pyrimidine metabolism; UMP biosynthesis via de novo pathway; UMP from orotate: step 2/2.</text>
</comment>
<accession>A0A934IS76</accession>
<feature type="active site" description="For OMPdecase activity" evidence="9">
    <location>
        <position position="69"/>
    </location>
</feature>
<feature type="domain" description="Orotidine 5'-phosphate decarboxylase" evidence="12">
    <location>
        <begin position="9"/>
        <end position="221"/>
    </location>
</feature>
<feature type="active site" description="For OMPdecase activity" evidence="9">
    <location>
        <position position="64"/>
    </location>
</feature>
<feature type="binding site" evidence="10">
    <location>
        <position position="176"/>
    </location>
    <ligand>
        <name>substrate</name>
    </ligand>
</feature>
<dbReference type="CDD" id="cd04725">
    <property type="entry name" value="OMP_decarboxylase_like"/>
    <property type="match status" value="1"/>
</dbReference>
<feature type="active site" description="For OMPdecase activity" evidence="9">
    <location>
        <position position="66"/>
    </location>
</feature>
<dbReference type="GO" id="GO:0006207">
    <property type="term" value="P:'de novo' pyrimidine nucleobase biosynthetic process"/>
    <property type="evidence" value="ECO:0007669"/>
    <property type="project" value="InterPro"/>
</dbReference>
<dbReference type="SUPFAM" id="SSF51366">
    <property type="entry name" value="Ribulose-phoshate binding barrel"/>
    <property type="match status" value="1"/>
</dbReference>